<proteinExistence type="predicted"/>
<comment type="caution">
    <text evidence="1">The sequence shown here is derived from an EMBL/GenBank/DDBJ whole genome shotgun (WGS) entry which is preliminary data.</text>
</comment>
<dbReference type="EMBL" id="JAMTCK010000003">
    <property type="protein sequence ID" value="MCP2164386.1"/>
    <property type="molecule type" value="Genomic_DNA"/>
</dbReference>
<dbReference type="AlphaFoldDB" id="A0AAE3G9Y4"/>
<gene>
    <name evidence="1" type="ORF">LX83_001226</name>
</gene>
<dbReference type="Proteomes" id="UP001206128">
    <property type="component" value="Unassembled WGS sequence"/>
</dbReference>
<keyword evidence="2" id="KW-1185">Reference proteome</keyword>
<sequence length="114" mass="13243">MQPKLDVTLERQPDGHIAIKVNTSVNPDAGLLYDFFDESRYYPDALRLGVDMARHPENVAEDDIPFWGGDATMAQVLPDHVVIEHYWTEEKLVLSHHEFIELVERYLRLLTPRD</sequence>
<evidence type="ECO:0000313" key="1">
    <source>
        <dbReference type="EMBL" id="MCP2164386.1"/>
    </source>
</evidence>
<reference evidence="1" key="1">
    <citation type="submission" date="2022-06" db="EMBL/GenBank/DDBJ databases">
        <title>Genomic Encyclopedia of Archaeal and Bacterial Type Strains, Phase II (KMG-II): from individual species to whole genera.</title>
        <authorList>
            <person name="Goeker M."/>
        </authorList>
    </citation>
    <scope>NUCLEOTIDE SEQUENCE</scope>
    <source>
        <strain evidence="1">DSM 43935</strain>
    </source>
</reference>
<accession>A0AAE3G9Y4</accession>
<name>A0AAE3G9Y4_9PSEU</name>
<evidence type="ECO:0000313" key="2">
    <source>
        <dbReference type="Proteomes" id="UP001206128"/>
    </source>
</evidence>
<protein>
    <submittedName>
        <fullName evidence="1">Uncharacterized protein</fullName>
    </submittedName>
</protein>
<dbReference type="RefSeq" id="WP_253768004.1">
    <property type="nucleotide sequence ID" value="NZ_JAMTCK010000003.1"/>
</dbReference>
<organism evidence="1 2">
    <name type="scientific">Goodfellowiella coeruleoviolacea</name>
    <dbReference type="NCBI Taxonomy" id="334858"/>
    <lineage>
        <taxon>Bacteria</taxon>
        <taxon>Bacillati</taxon>
        <taxon>Actinomycetota</taxon>
        <taxon>Actinomycetes</taxon>
        <taxon>Pseudonocardiales</taxon>
        <taxon>Pseudonocardiaceae</taxon>
        <taxon>Goodfellowiella</taxon>
    </lineage>
</organism>